<dbReference type="KEGG" id="osu:NT6N_32330"/>
<gene>
    <name evidence="1" type="ORF">NT6N_32330</name>
</gene>
<organism evidence="1">
    <name type="scientific">Oceaniferula spumae</name>
    <dbReference type="NCBI Taxonomy" id="2979115"/>
    <lineage>
        <taxon>Bacteria</taxon>
        <taxon>Pseudomonadati</taxon>
        <taxon>Verrucomicrobiota</taxon>
        <taxon>Verrucomicrobiia</taxon>
        <taxon>Verrucomicrobiales</taxon>
        <taxon>Verrucomicrobiaceae</taxon>
        <taxon>Oceaniferula</taxon>
    </lineage>
</organism>
<evidence type="ECO:0008006" key="2">
    <source>
        <dbReference type="Google" id="ProtNLM"/>
    </source>
</evidence>
<proteinExistence type="predicted"/>
<accession>A0AAT9FQE2</accession>
<sequence>MIGVCVLVCSPVSAQDDAKSARKVRFKIYSWVNDMVQPEAKPSGKELYCRTPKGYQAMVVNPAEVSPEYEGLLTDGSLVFYKRTEVDGEQAYTPVAETPVPAGAEQLFIYHFAEGDKNKVLAVDTSLRSFPMGQFVFLNTTEQPVILSINGKAIGVKPRSRGKMKYAISSKGTLRIEVKSTDKPQKLLAVMTVGGRSEQRIIGFFHAFRDGKTHRLLLERGVDRQADIINRD</sequence>
<name>A0AAT9FQE2_9BACT</name>
<evidence type="ECO:0000313" key="1">
    <source>
        <dbReference type="EMBL" id="BDS08193.1"/>
    </source>
</evidence>
<dbReference type="EMBL" id="AP026866">
    <property type="protein sequence ID" value="BDS08193.1"/>
    <property type="molecule type" value="Genomic_DNA"/>
</dbReference>
<dbReference type="AlphaFoldDB" id="A0AAT9FQE2"/>
<reference evidence="1" key="1">
    <citation type="submission" date="2024-07" db="EMBL/GenBank/DDBJ databases">
        <title>Complete genome sequence of Verrucomicrobiaceae bacterium NT6N.</title>
        <authorList>
            <person name="Huang C."/>
            <person name="Takami H."/>
            <person name="Hamasaki K."/>
        </authorList>
    </citation>
    <scope>NUCLEOTIDE SEQUENCE</scope>
    <source>
        <strain evidence="1">NT6N</strain>
    </source>
</reference>
<protein>
    <recommendedName>
        <fullName evidence="2">Alginate biosynthesis protein AlgF</fullName>
    </recommendedName>
</protein>